<accession>A0A804N6I4</accession>
<evidence type="ECO:0000313" key="2">
    <source>
        <dbReference type="EnsemblPlants" id="Zm00001eb138790_P001"/>
    </source>
</evidence>
<evidence type="ECO:0000313" key="3">
    <source>
        <dbReference type="Proteomes" id="UP000007305"/>
    </source>
</evidence>
<dbReference type="EnsemblPlants" id="Zm00001eb138790_T001">
    <property type="protein sequence ID" value="Zm00001eb138790_P001"/>
    <property type="gene ID" value="Zm00001eb138790"/>
</dbReference>
<feature type="region of interest" description="Disordered" evidence="1">
    <location>
        <begin position="80"/>
        <end position="110"/>
    </location>
</feature>
<dbReference type="AlphaFoldDB" id="A0A804N6I4"/>
<dbReference type="Gramene" id="Zm00001eb138790_T001">
    <property type="protein sequence ID" value="Zm00001eb138790_P001"/>
    <property type="gene ID" value="Zm00001eb138790"/>
</dbReference>
<dbReference type="Proteomes" id="UP000007305">
    <property type="component" value="Chromosome 3"/>
</dbReference>
<sequence>MSCHGQGPRLLGRFANGRVEEFHQRQGEEQQEYRTQCTKNRKDQNNSLTDMSGGGFFIRTVESPGAVLMNGAVKRPAQQFLSPSSNKENVPPVGALRATPKRRTPLPDWYPKTPLRDITSIVKY</sequence>
<evidence type="ECO:0000256" key="1">
    <source>
        <dbReference type="SAM" id="MobiDB-lite"/>
    </source>
</evidence>
<name>A0A804N6I4_MAIZE</name>
<proteinExistence type="predicted"/>
<reference evidence="2" key="2">
    <citation type="submission" date="2019-07" db="EMBL/GenBank/DDBJ databases">
        <authorList>
            <person name="Seetharam A."/>
            <person name="Woodhouse M."/>
            <person name="Cannon E."/>
        </authorList>
    </citation>
    <scope>NUCLEOTIDE SEQUENCE [LARGE SCALE GENOMIC DNA]</scope>
    <source>
        <strain evidence="2">cv. B73</strain>
    </source>
</reference>
<organism evidence="2 3">
    <name type="scientific">Zea mays</name>
    <name type="common">Maize</name>
    <dbReference type="NCBI Taxonomy" id="4577"/>
    <lineage>
        <taxon>Eukaryota</taxon>
        <taxon>Viridiplantae</taxon>
        <taxon>Streptophyta</taxon>
        <taxon>Embryophyta</taxon>
        <taxon>Tracheophyta</taxon>
        <taxon>Spermatophyta</taxon>
        <taxon>Magnoliopsida</taxon>
        <taxon>Liliopsida</taxon>
        <taxon>Poales</taxon>
        <taxon>Poaceae</taxon>
        <taxon>PACMAD clade</taxon>
        <taxon>Panicoideae</taxon>
        <taxon>Andropogonodae</taxon>
        <taxon>Andropogoneae</taxon>
        <taxon>Tripsacinae</taxon>
        <taxon>Zea</taxon>
    </lineage>
</organism>
<dbReference type="InterPro" id="IPR034590">
    <property type="entry name" value="POLYCHOME/GIG1"/>
</dbReference>
<feature type="compositionally biased region" description="Basic and acidic residues" evidence="1">
    <location>
        <begin position="21"/>
        <end position="32"/>
    </location>
</feature>
<dbReference type="PANTHER" id="PTHR35119">
    <property type="entry name" value="PROTEIN POLYCHOME"/>
    <property type="match status" value="1"/>
</dbReference>
<dbReference type="GO" id="GO:0051783">
    <property type="term" value="P:regulation of nuclear division"/>
    <property type="evidence" value="ECO:0007669"/>
    <property type="project" value="InterPro"/>
</dbReference>
<dbReference type="InParanoid" id="A0A804N6I4"/>
<reference evidence="2" key="3">
    <citation type="submission" date="2021-05" db="UniProtKB">
        <authorList>
            <consortium name="EnsemblPlants"/>
        </authorList>
    </citation>
    <scope>IDENTIFICATION</scope>
    <source>
        <strain evidence="2">cv. B73</strain>
    </source>
</reference>
<keyword evidence="3" id="KW-1185">Reference proteome</keyword>
<feature type="region of interest" description="Disordered" evidence="1">
    <location>
        <begin position="21"/>
        <end position="53"/>
    </location>
</feature>
<protein>
    <submittedName>
        <fullName evidence="2">Uncharacterized protein</fullName>
    </submittedName>
</protein>
<dbReference type="GO" id="GO:0005634">
    <property type="term" value="C:nucleus"/>
    <property type="evidence" value="ECO:0007669"/>
    <property type="project" value="InterPro"/>
</dbReference>
<dbReference type="PANTHER" id="PTHR35119:SF1">
    <property type="entry name" value="PROTEIN POLYCHOME"/>
    <property type="match status" value="1"/>
</dbReference>
<reference evidence="3" key="1">
    <citation type="submission" date="2015-12" db="EMBL/GenBank/DDBJ databases">
        <title>Update maize B73 reference genome by single molecule sequencing technologies.</title>
        <authorList>
            <consortium name="Maize Genome Sequencing Project"/>
            <person name="Ware D."/>
        </authorList>
    </citation>
    <scope>NUCLEOTIDE SEQUENCE [LARGE SCALE GENOMIC DNA]</scope>
    <source>
        <strain evidence="3">cv. B73</strain>
    </source>
</reference>